<dbReference type="HOGENOM" id="CLU_3335897_0_0_1"/>
<keyword evidence="2" id="KW-1185">Reference proteome</keyword>
<protein>
    <submittedName>
        <fullName evidence="1">Uncharacterized protein</fullName>
    </submittedName>
</protein>
<evidence type="ECO:0000313" key="2">
    <source>
        <dbReference type="Proteomes" id="UP000011185"/>
    </source>
</evidence>
<accession>L7JYX3</accession>
<dbReference type="AlphaFoldDB" id="L7JYX3"/>
<dbReference type="EMBL" id="JH993859">
    <property type="protein sequence ID" value="ELQ76226.1"/>
    <property type="molecule type" value="Genomic_DNA"/>
</dbReference>
<dbReference type="VEuPathDB" id="MicrosporidiaDB:THOM_0787"/>
<proteinExistence type="predicted"/>
<sequence>MTDHDFIKLSTEPFIYFNTVFHREVNIPALSIFVVRTI</sequence>
<gene>
    <name evidence="1" type="ORF">THOM_0787</name>
</gene>
<dbReference type="Proteomes" id="UP000011185">
    <property type="component" value="Unassembled WGS sequence"/>
</dbReference>
<dbReference type="InParanoid" id="L7JYX3"/>
<organism evidence="1 2">
    <name type="scientific">Trachipleistophora hominis</name>
    <name type="common">Microsporidian parasite</name>
    <dbReference type="NCBI Taxonomy" id="72359"/>
    <lineage>
        <taxon>Eukaryota</taxon>
        <taxon>Fungi</taxon>
        <taxon>Fungi incertae sedis</taxon>
        <taxon>Microsporidia</taxon>
        <taxon>Pleistophoridae</taxon>
        <taxon>Trachipleistophora</taxon>
    </lineage>
</organism>
<reference evidence="1 2" key="1">
    <citation type="journal article" date="2012" name="PLoS Pathog.">
        <title>The genome of the obligate intracellular parasite Trachipleistophora hominis: new insights into microsporidian genome dynamics and reductive evolution.</title>
        <authorList>
            <person name="Heinz E."/>
            <person name="Williams T.A."/>
            <person name="Nakjang S."/>
            <person name="Noel C.J."/>
            <person name="Swan D.C."/>
            <person name="Goldberg A.V."/>
            <person name="Harris S.R."/>
            <person name="Weinmaier T."/>
            <person name="Markert S."/>
            <person name="Becher D."/>
            <person name="Bernhardt J."/>
            <person name="Dagan T."/>
            <person name="Hacker C."/>
            <person name="Lucocq J.M."/>
            <person name="Schweder T."/>
            <person name="Rattei T."/>
            <person name="Hall N."/>
            <person name="Hirt R.P."/>
            <person name="Embley T.M."/>
        </authorList>
    </citation>
    <scope>NUCLEOTIDE SEQUENCE [LARGE SCALE GENOMIC DNA]</scope>
</reference>
<name>L7JYX3_TRAHO</name>
<evidence type="ECO:0000313" key="1">
    <source>
        <dbReference type="EMBL" id="ELQ76226.1"/>
    </source>
</evidence>